<feature type="domain" description="CUB" evidence="7">
    <location>
        <begin position="22"/>
        <end position="159"/>
    </location>
</feature>
<evidence type="ECO:0000256" key="2">
    <source>
        <dbReference type="ARBA" id="ARBA00023157"/>
    </source>
</evidence>
<keyword evidence="5" id="KW-1133">Transmembrane helix</keyword>
<dbReference type="PANTHER" id="PTHR24251:SF51">
    <property type="entry name" value="CUBILIN-LIKE"/>
    <property type="match status" value="1"/>
</dbReference>
<dbReference type="InterPro" id="IPR000859">
    <property type="entry name" value="CUB_dom"/>
</dbReference>
<feature type="chain" id="PRO_5035476005" evidence="6">
    <location>
        <begin position="25"/>
        <end position="600"/>
    </location>
</feature>
<evidence type="ECO:0000256" key="4">
    <source>
        <dbReference type="SAM" id="MobiDB-lite"/>
    </source>
</evidence>
<feature type="transmembrane region" description="Helical" evidence="5">
    <location>
        <begin position="225"/>
        <end position="250"/>
    </location>
</feature>
<comment type="caution">
    <text evidence="3">Lacks conserved residue(s) required for the propagation of feature annotation.</text>
</comment>
<evidence type="ECO:0000256" key="5">
    <source>
        <dbReference type="SAM" id="Phobius"/>
    </source>
</evidence>
<dbReference type="Proteomes" id="UP000838412">
    <property type="component" value="Chromosome 19"/>
</dbReference>
<dbReference type="Gene3D" id="2.60.120.290">
    <property type="entry name" value="Spermadhesin, CUB domain"/>
    <property type="match status" value="1"/>
</dbReference>
<sequence>MADVLGHLSALVLLLGVLARQCSGQVVPEACRWKTIGRPEDVGGALTSGILQSPRLPGVSGYPEKLDCVWRIWAKHQKKIKVIIRYMDLPPREADGKCSEDFLIIRDLSGNQHWTFCGQEKATCLISTLRDLHVNFVTSDKPNKKLRHFRGWTIQYLTVDASDPCPATPTPEAPLTTPPVGRETKSTKPEVMTPGLGPTHRGCEGPGCSANLTTTTEVPGGSGSAVVIFLAVTVAILSLAGAVCLGWWCWSKRRGEDKRQRPAEEMGPSAPHPDVITFRVGEEKTSLMDANYGKPVGPVPPNYGNPVSPVPSKPLRKTADCPFPVPQDAEWRRVQEPLLAKHLKVSGVSEPKLPSPPPVPSGRYILPPAPGKEVIVHDVTPYGYSDVLLRDRIETQQPYPDPCYAEIDEGIVRTPETAGEQKEKATAPPIKPARGGSYPPYATVYKPGNLEAPVKPKRAPPQKSPRGSLNPKPDVVGDVTRPSNDYYEVPMVTAPPRKPPRSFEPKKAGINFPRLSDGSDDGYAVPIGTVTTNDQSKPEYDRLDSNGSHGNGNQGNSPDSDYHHLGEGSNDYDHLARGIVDQRKQRGQMSNYDRLPELEA</sequence>
<dbReference type="InterPro" id="IPR035914">
    <property type="entry name" value="Sperma_CUB_dom_sf"/>
</dbReference>
<name>A0A8K0EHZ9_BRALA</name>
<organism evidence="8 9">
    <name type="scientific">Branchiostoma lanceolatum</name>
    <name type="common">Common lancelet</name>
    <name type="synonym">Amphioxus lanceolatum</name>
    <dbReference type="NCBI Taxonomy" id="7740"/>
    <lineage>
        <taxon>Eukaryota</taxon>
        <taxon>Metazoa</taxon>
        <taxon>Chordata</taxon>
        <taxon>Cephalochordata</taxon>
        <taxon>Leptocardii</taxon>
        <taxon>Amphioxiformes</taxon>
        <taxon>Branchiostomatidae</taxon>
        <taxon>Branchiostoma</taxon>
    </lineage>
</organism>
<keyword evidence="6" id="KW-0732">Signal</keyword>
<feature type="region of interest" description="Disordered" evidence="4">
    <location>
        <begin position="167"/>
        <end position="204"/>
    </location>
</feature>
<dbReference type="PANTHER" id="PTHR24251">
    <property type="entry name" value="OVOCHYMASE-RELATED"/>
    <property type="match status" value="1"/>
</dbReference>
<dbReference type="AlphaFoldDB" id="A0A8K0EHZ9"/>
<accession>A0A8K0EHZ9</accession>
<dbReference type="SUPFAM" id="SSF49854">
    <property type="entry name" value="Spermadhesin, CUB domain"/>
    <property type="match status" value="1"/>
</dbReference>
<keyword evidence="1" id="KW-0677">Repeat</keyword>
<dbReference type="EMBL" id="OV696704">
    <property type="protein sequence ID" value="CAH1251685.1"/>
    <property type="molecule type" value="Genomic_DNA"/>
</dbReference>
<feature type="signal peptide" evidence="6">
    <location>
        <begin position="1"/>
        <end position="24"/>
    </location>
</feature>
<keyword evidence="9" id="KW-1185">Reference proteome</keyword>
<dbReference type="SMART" id="SM00042">
    <property type="entry name" value="CUB"/>
    <property type="match status" value="1"/>
</dbReference>
<keyword evidence="5" id="KW-0472">Membrane</keyword>
<feature type="compositionally biased region" description="Basic and acidic residues" evidence="4">
    <location>
        <begin position="560"/>
        <end position="584"/>
    </location>
</feature>
<dbReference type="PROSITE" id="PS01180">
    <property type="entry name" value="CUB"/>
    <property type="match status" value="1"/>
</dbReference>
<dbReference type="CDD" id="cd00041">
    <property type="entry name" value="CUB"/>
    <property type="match status" value="1"/>
</dbReference>
<evidence type="ECO:0000256" key="1">
    <source>
        <dbReference type="ARBA" id="ARBA00022737"/>
    </source>
</evidence>
<dbReference type="Pfam" id="PF00431">
    <property type="entry name" value="CUB"/>
    <property type="match status" value="1"/>
</dbReference>
<gene>
    <name evidence="8" type="primary">ST14</name>
    <name evidence="8" type="ORF">BLAG_LOCUS12003</name>
</gene>
<evidence type="ECO:0000256" key="3">
    <source>
        <dbReference type="PROSITE-ProRule" id="PRU00059"/>
    </source>
</evidence>
<keyword evidence="2" id="KW-1015">Disulfide bond</keyword>
<proteinExistence type="predicted"/>
<evidence type="ECO:0000259" key="7">
    <source>
        <dbReference type="PROSITE" id="PS01180"/>
    </source>
</evidence>
<protein>
    <submittedName>
        <fullName evidence="8">ST14 protein</fullName>
    </submittedName>
</protein>
<reference evidence="8" key="1">
    <citation type="submission" date="2022-01" db="EMBL/GenBank/DDBJ databases">
        <authorList>
            <person name="Braso-Vives M."/>
        </authorList>
    </citation>
    <scope>NUCLEOTIDE SEQUENCE</scope>
</reference>
<evidence type="ECO:0000313" key="9">
    <source>
        <dbReference type="Proteomes" id="UP000838412"/>
    </source>
</evidence>
<keyword evidence="5" id="KW-0812">Transmembrane</keyword>
<evidence type="ECO:0000256" key="6">
    <source>
        <dbReference type="SAM" id="SignalP"/>
    </source>
</evidence>
<evidence type="ECO:0000313" key="8">
    <source>
        <dbReference type="EMBL" id="CAH1251685.1"/>
    </source>
</evidence>
<dbReference type="OrthoDB" id="10048821at2759"/>
<feature type="region of interest" description="Disordered" evidence="4">
    <location>
        <begin position="415"/>
        <end position="600"/>
    </location>
</feature>